<dbReference type="InterPro" id="IPR001867">
    <property type="entry name" value="OmpR/PhoB-type_DNA-bd"/>
</dbReference>
<keyword evidence="4" id="KW-0805">Transcription regulation</keyword>
<dbReference type="InterPro" id="IPR036388">
    <property type="entry name" value="WH-like_DNA-bd_sf"/>
</dbReference>
<dbReference type="PANTHER" id="PTHR48111:SF54">
    <property type="entry name" value="STAGE 0 SPORULATION PROTEIN A HOMOLOG"/>
    <property type="match status" value="1"/>
</dbReference>
<dbReference type="InterPro" id="IPR001789">
    <property type="entry name" value="Sig_transdc_resp-reg_receiver"/>
</dbReference>
<dbReference type="Gene3D" id="1.10.10.10">
    <property type="entry name" value="Winged helix-like DNA-binding domain superfamily/Winged helix DNA-binding domain"/>
    <property type="match status" value="1"/>
</dbReference>
<reference evidence="11" key="2">
    <citation type="submission" date="2023-03" db="EMBL/GenBank/DDBJ databases">
        <authorList>
            <person name="Obshta O."/>
            <person name="Zabrodski M.W."/>
            <person name="Soomro T."/>
            <person name="Wilson G."/>
            <person name="Masood F."/>
            <person name="Thebeau J."/>
            <person name="Bezerra Da Silva M.C."/>
            <person name="Raza F."/>
            <person name="Biganski S."/>
            <person name="Jose M."/>
            <person name="Camilli M."/>
            <person name="Kozii I.V."/>
            <person name="Kozii R.V."/>
            <person name="Simko E."/>
            <person name="Wood S.C."/>
        </authorList>
    </citation>
    <scope>NUCLEOTIDE SEQUENCE</scope>
    <source>
        <strain evidence="11">PL001</strain>
    </source>
</reference>
<evidence type="ECO:0000256" key="3">
    <source>
        <dbReference type="ARBA" id="ARBA00023012"/>
    </source>
</evidence>
<evidence type="ECO:0000313" key="12">
    <source>
        <dbReference type="Proteomes" id="UP001259239"/>
    </source>
</evidence>
<accession>A0AAP5JW54</accession>
<feature type="modified residue" description="4-aspartylphosphate" evidence="7">
    <location>
        <position position="52"/>
    </location>
</feature>
<evidence type="ECO:0000256" key="6">
    <source>
        <dbReference type="ARBA" id="ARBA00023163"/>
    </source>
</evidence>
<evidence type="ECO:0000256" key="7">
    <source>
        <dbReference type="PROSITE-ProRule" id="PRU00169"/>
    </source>
</evidence>
<dbReference type="SUPFAM" id="SSF52172">
    <property type="entry name" value="CheY-like"/>
    <property type="match status" value="1"/>
</dbReference>
<dbReference type="Pfam" id="PF00486">
    <property type="entry name" value="Trans_reg_C"/>
    <property type="match status" value="1"/>
</dbReference>
<keyword evidence="2 7" id="KW-0597">Phosphoprotein</keyword>
<organism evidence="11 12">
    <name type="scientific">Paenibacillus larvae</name>
    <dbReference type="NCBI Taxonomy" id="1464"/>
    <lineage>
        <taxon>Bacteria</taxon>
        <taxon>Bacillati</taxon>
        <taxon>Bacillota</taxon>
        <taxon>Bacilli</taxon>
        <taxon>Bacillales</taxon>
        <taxon>Paenibacillaceae</taxon>
        <taxon>Paenibacillus</taxon>
    </lineage>
</organism>
<dbReference type="GO" id="GO:0006355">
    <property type="term" value="P:regulation of DNA-templated transcription"/>
    <property type="evidence" value="ECO:0007669"/>
    <property type="project" value="InterPro"/>
</dbReference>
<evidence type="ECO:0000259" key="10">
    <source>
        <dbReference type="PROSITE" id="PS51755"/>
    </source>
</evidence>
<protein>
    <submittedName>
        <fullName evidence="11">Response regulator transcription factor</fullName>
    </submittedName>
</protein>
<gene>
    <name evidence="11" type="ORF">P7H09_18015</name>
</gene>
<dbReference type="CDD" id="cd00383">
    <property type="entry name" value="trans_reg_C"/>
    <property type="match status" value="1"/>
</dbReference>
<evidence type="ECO:0000256" key="4">
    <source>
        <dbReference type="ARBA" id="ARBA00023015"/>
    </source>
</evidence>
<dbReference type="PROSITE" id="PS51755">
    <property type="entry name" value="OMPR_PHOB"/>
    <property type="match status" value="1"/>
</dbReference>
<dbReference type="GO" id="GO:0000156">
    <property type="term" value="F:phosphorelay response regulator activity"/>
    <property type="evidence" value="ECO:0007669"/>
    <property type="project" value="TreeGrafter"/>
</dbReference>
<evidence type="ECO:0000256" key="5">
    <source>
        <dbReference type="ARBA" id="ARBA00023125"/>
    </source>
</evidence>
<dbReference type="SMART" id="SM00862">
    <property type="entry name" value="Trans_reg_C"/>
    <property type="match status" value="1"/>
</dbReference>
<comment type="caution">
    <text evidence="11">The sequence shown here is derived from an EMBL/GenBank/DDBJ whole genome shotgun (WGS) entry which is preliminary data.</text>
</comment>
<name>A0AAP5JW54_9BACL</name>
<reference evidence="11" key="1">
    <citation type="journal article" date="2023" name="J. Vet. Diagn. Invest.">
        <title>Oxytetracycline-resistant Paenibacillus larvae identified in commercial beekeeping operations in Saskatchewan using pooled honey sampling.</title>
        <authorList>
            <person name="Obshta O."/>
            <person name="Zabrodski M.W."/>
            <person name="Soomro T."/>
            <person name="Wilson G."/>
            <person name="Masood F."/>
            <person name="Thebeau J."/>
            <person name="Silva M.C.B."/>
            <person name="Biganski S."/>
            <person name="Kozii I.V."/>
            <person name="Koziy R.V."/>
            <person name="Raza M.F."/>
            <person name="Jose M.S."/>
            <person name="Simko E."/>
            <person name="Wood S.C."/>
        </authorList>
    </citation>
    <scope>NUCLEOTIDE SEQUENCE</scope>
    <source>
        <strain evidence="11">PL001</strain>
    </source>
</reference>
<feature type="domain" description="OmpR/PhoB-type" evidence="10">
    <location>
        <begin position="130"/>
        <end position="229"/>
    </location>
</feature>
<dbReference type="GO" id="GO:0005829">
    <property type="term" value="C:cytosol"/>
    <property type="evidence" value="ECO:0007669"/>
    <property type="project" value="TreeGrafter"/>
</dbReference>
<dbReference type="Gene3D" id="3.40.50.2300">
    <property type="match status" value="1"/>
</dbReference>
<dbReference type="SMART" id="SM00448">
    <property type="entry name" value="REC"/>
    <property type="match status" value="1"/>
</dbReference>
<evidence type="ECO:0000256" key="2">
    <source>
        <dbReference type="ARBA" id="ARBA00022553"/>
    </source>
</evidence>
<dbReference type="PROSITE" id="PS50110">
    <property type="entry name" value="RESPONSE_REGULATORY"/>
    <property type="match status" value="1"/>
</dbReference>
<proteinExistence type="predicted"/>
<comment type="subcellular location">
    <subcellularLocation>
        <location evidence="1">Cytoplasm</location>
    </subcellularLocation>
</comment>
<dbReference type="InterPro" id="IPR011006">
    <property type="entry name" value="CheY-like_superfamily"/>
</dbReference>
<dbReference type="Proteomes" id="UP001259239">
    <property type="component" value="Unassembled WGS sequence"/>
</dbReference>
<evidence type="ECO:0000313" key="11">
    <source>
        <dbReference type="EMBL" id="MDT2253083.1"/>
    </source>
</evidence>
<keyword evidence="6" id="KW-0804">Transcription</keyword>
<dbReference type="EMBL" id="JARQGV010000004">
    <property type="protein sequence ID" value="MDT2253083.1"/>
    <property type="molecule type" value="Genomic_DNA"/>
</dbReference>
<dbReference type="Gene3D" id="6.10.250.690">
    <property type="match status" value="1"/>
</dbReference>
<dbReference type="AlphaFoldDB" id="A0AAP5JW54"/>
<dbReference type="PANTHER" id="PTHR48111">
    <property type="entry name" value="REGULATOR OF RPOS"/>
    <property type="match status" value="1"/>
</dbReference>
<evidence type="ECO:0000256" key="8">
    <source>
        <dbReference type="PROSITE-ProRule" id="PRU01091"/>
    </source>
</evidence>
<dbReference type="FunFam" id="1.10.10.10:FF:000018">
    <property type="entry name" value="DNA-binding response regulator ResD"/>
    <property type="match status" value="1"/>
</dbReference>
<dbReference type="InterPro" id="IPR039420">
    <property type="entry name" value="WalR-like"/>
</dbReference>
<evidence type="ECO:0000256" key="1">
    <source>
        <dbReference type="ARBA" id="ARBA00004496"/>
    </source>
</evidence>
<evidence type="ECO:0000259" key="9">
    <source>
        <dbReference type="PROSITE" id="PS50110"/>
    </source>
</evidence>
<dbReference type="Pfam" id="PF00072">
    <property type="entry name" value="Response_reg"/>
    <property type="match status" value="1"/>
</dbReference>
<sequence length="236" mass="27022">MKVLILEDEEAIRGFVRINLKRKGIEVVEAETGEEAIALIEKDSDIQIAILDVMLPTEMGGFDVCEQLRVKYPRMGIIMLTAKSQDTDKVLGLELGADDYISKPFSPVELVARINALNRRLQPVAEADEKNILEAGPFIIHLDERKLTKNGKEIDLTPTEFAIVRMFLENPNKSISRDEILDEVWGRHFIGDFKIVDVNIRRIRQKIEKNPSKPVYIETVWGNGYLWKRDKALELH</sequence>
<dbReference type="GO" id="GO:0000976">
    <property type="term" value="F:transcription cis-regulatory region binding"/>
    <property type="evidence" value="ECO:0007669"/>
    <property type="project" value="TreeGrafter"/>
</dbReference>
<feature type="DNA-binding region" description="OmpR/PhoB-type" evidence="8">
    <location>
        <begin position="130"/>
        <end position="229"/>
    </location>
</feature>
<feature type="domain" description="Response regulatory" evidence="9">
    <location>
        <begin position="2"/>
        <end position="118"/>
    </location>
</feature>
<keyword evidence="5 8" id="KW-0238">DNA-binding</keyword>
<dbReference type="GO" id="GO:0032993">
    <property type="term" value="C:protein-DNA complex"/>
    <property type="evidence" value="ECO:0007669"/>
    <property type="project" value="TreeGrafter"/>
</dbReference>
<dbReference type="RefSeq" id="WP_036654806.1">
    <property type="nucleotide sequence ID" value="NZ_CBCRXL010000002.1"/>
</dbReference>
<keyword evidence="3" id="KW-0902">Two-component regulatory system</keyword>